<evidence type="ECO:0000313" key="1">
    <source>
        <dbReference type="EMBL" id="MYC93931.1"/>
    </source>
</evidence>
<accession>A0A6B1D2C2</accession>
<dbReference type="InterPro" id="IPR036177">
    <property type="entry name" value="Peptidase_M55_sf"/>
</dbReference>
<sequence>MKIFMVTDMEGVAGVVSFEDQSFPDGRYYDAGKKLVTGEVNAAVDGLLDAGVEEVLVWDGHGAGGIDFDTLHPQALLLHGRPSPPWSRLKEVIGRYDAFVIVGQHAMAGVVTSNQNHTQNSRTVDTYRLNGKPIGEIGQLALFMGGLGLPLLFLSGEQDACQEAEELVSGITTAAVKEGLGRGSAISLSAQAARQRIRDGIAAAVAQHRQNPIAPLVWAGPYELEKRFFHTDTADAEMNKAGAERVDAQSVRFRSDNILDIVYR</sequence>
<dbReference type="AlphaFoldDB" id="A0A6B1D2C2"/>
<dbReference type="Pfam" id="PF04951">
    <property type="entry name" value="Peptidase_M55"/>
    <property type="match status" value="1"/>
</dbReference>
<dbReference type="InterPro" id="IPR027476">
    <property type="entry name" value="DppA_N"/>
</dbReference>
<comment type="caution">
    <text evidence="1">The sequence shown here is derived from an EMBL/GenBank/DDBJ whole genome shotgun (WGS) entry which is preliminary data.</text>
</comment>
<dbReference type="EMBL" id="VXMH01000016">
    <property type="protein sequence ID" value="MYC93931.1"/>
    <property type="molecule type" value="Genomic_DNA"/>
</dbReference>
<organism evidence="1">
    <name type="scientific">Caldilineaceae bacterium SB0661_bin_32</name>
    <dbReference type="NCBI Taxonomy" id="2605255"/>
    <lineage>
        <taxon>Bacteria</taxon>
        <taxon>Bacillati</taxon>
        <taxon>Chloroflexota</taxon>
        <taxon>Caldilineae</taxon>
        <taxon>Caldilineales</taxon>
        <taxon>Caldilineaceae</taxon>
    </lineage>
</organism>
<proteinExistence type="predicted"/>
<dbReference type="Gene3D" id="3.30.1360.130">
    <property type="entry name" value="Dipeptide transport protein"/>
    <property type="match status" value="1"/>
</dbReference>
<name>A0A6B1D2C2_9CHLR</name>
<dbReference type="SUPFAM" id="SSF63992">
    <property type="entry name" value="Dipeptide transport protein"/>
    <property type="match status" value="1"/>
</dbReference>
<gene>
    <name evidence="1" type="ORF">F4X14_03085</name>
</gene>
<protein>
    <submittedName>
        <fullName evidence="1">M55 family metallopeptidase</fullName>
    </submittedName>
</protein>
<dbReference type="InterPro" id="IPR007035">
    <property type="entry name" value="Peptidase_M55"/>
</dbReference>
<dbReference type="Gene3D" id="3.40.50.10780">
    <property type="entry name" value="Dipeptide transport protein"/>
    <property type="match status" value="1"/>
</dbReference>
<reference evidence="1" key="1">
    <citation type="submission" date="2019-09" db="EMBL/GenBank/DDBJ databases">
        <title>Characterisation of the sponge microbiome using genome-centric metagenomics.</title>
        <authorList>
            <person name="Engelberts J.P."/>
            <person name="Robbins S.J."/>
            <person name="De Goeij J.M."/>
            <person name="Aranda M."/>
            <person name="Bell S.C."/>
            <person name="Webster N.S."/>
        </authorList>
    </citation>
    <scope>NUCLEOTIDE SEQUENCE</scope>
    <source>
        <strain evidence="1">SB0661_bin_32</strain>
    </source>
</reference>